<dbReference type="InterPro" id="IPR013087">
    <property type="entry name" value="Znf_C2H2_type"/>
</dbReference>
<dbReference type="PANTHER" id="PTHR23235">
    <property type="entry name" value="KRUEPPEL-LIKE TRANSCRIPTION FACTOR"/>
    <property type="match status" value="1"/>
</dbReference>
<feature type="non-terminal residue" evidence="7">
    <location>
        <position position="1"/>
    </location>
</feature>
<protein>
    <recommendedName>
        <fullName evidence="6">C2H2-type domain-containing protein</fullName>
    </recommendedName>
</protein>
<dbReference type="SUPFAM" id="SSF57667">
    <property type="entry name" value="beta-beta-alpha zinc fingers"/>
    <property type="match status" value="1"/>
</dbReference>
<evidence type="ECO:0000256" key="3">
    <source>
        <dbReference type="ARBA" id="ARBA00022833"/>
    </source>
</evidence>
<evidence type="ECO:0000256" key="1">
    <source>
        <dbReference type="ARBA" id="ARBA00022723"/>
    </source>
</evidence>
<keyword evidence="2 4" id="KW-0863">Zinc-finger</keyword>
<feature type="domain" description="C2H2-type" evidence="6">
    <location>
        <begin position="62"/>
        <end position="89"/>
    </location>
</feature>
<reference evidence="7" key="1">
    <citation type="submission" date="2015-12" db="EMBL/GenBank/DDBJ databases">
        <title>De novo transcriptome assembly of four potential Pierce s Disease insect vectors from Arizona vineyards.</title>
        <authorList>
            <person name="Tassone E.E."/>
        </authorList>
    </citation>
    <scope>NUCLEOTIDE SEQUENCE</scope>
</reference>
<dbReference type="GO" id="GO:0008270">
    <property type="term" value="F:zinc ion binding"/>
    <property type="evidence" value="ECO:0007669"/>
    <property type="project" value="UniProtKB-KW"/>
</dbReference>
<evidence type="ECO:0000256" key="4">
    <source>
        <dbReference type="PROSITE-ProRule" id="PRU00042"/>
    </source>
</evidence>
<keyword evidence="3" id="KW-0862">Zinc</keyword>
<dbReference type="GO" id="GO:0000978">
    <property type="term" value="F:RNA polymerase II cis-regulatory region sequence-specific DNA binding"/>
    <property type="evidence" value="ECO:0007669"/>
    <property type="project" value="TreeGrafter"/>
</dbReference>
<dbReference type="PROSITE" id="PS50157">
    <property type="entry name" value="ZINC_FINGER_C2H2_2"/>
    <property type="match status" value="2"/>
</dbReference>
<dbReference type="PANTHER" id="PTHR23235:SF60">
    <property type="entry name" value="STRIPE, ISOFORM D"/>
    <property type="match status" value="1"/>
</dbReference>
<feature type="region of interest" description="Disordered" evidence="5">
    <location>
        <begin position="1"/>
        <end position="21"/>
    </location>
</feature>
<dbReference type="SMART" id="SM00355">
    <property type="entry name" value="ZnF_C2H2"/>
    <property type="match status" value="2"/>
</dbReference>
<proteinExistence type="predicted"/>
<keyword evidence="1" id="KW-0479">Metal-binding</keyword>
<name>A0A1B6DWV6_9HEMI</name>
<dbReference type="GO" id="GO:0005634">
    <property type="term" value="C:nucleus"/>
    <property type="evidence" value="ECO:0007669"/>
    <property type="project" value="UniProtKB-ARBA"/>
</dbReference>
<dbReference type="PROSITE" id="PS00028">
    <property type="entry name" value="ZINC_FINGER_C2H2_1"/>
    <property type="match status" value="1"/>
</dbReference>
<accession>A0A1B6DWV6</accession>
<evidence type="ECO:0000313" key="7">
    <source>
        <dbReference type="EMBL" id="JAS30163.1"/>
    </source>
</evidence>
<dbReference type="InterPro" id="IPR036236">
    <property type="entry name" value="Znf_C2H2_sf"/>
</dbReference>
<gene>
    <name evidence="7" type="ORF">g.403</name>
</gene>
<evidence type="ECO:0000259" key="6">
    <source>
        <dbReference type="PROSITE" id="PS50157"/>
    </source>
</evidence>
<dbReference type="EMBL" id="GEDC01007135">
    <property type="protein sequence ID" value="JAS30163.1"/>
    <property type="molecule type" value="Transcribed_RNA"/>
</dbReference>
<dbReference type="Pfam" id="PF00096">
    <property type="entry name" value="zf-C2H2"/>
    <property type="match status" value="2"/>
</dbReference>
<sequence>AAQDAVGAHRDSQGNSPQENINKYQNIMCLPDIDISNVANSKGIQSNQQPRSRGDPFKERPFLCNRCNKSYIRNAHLHRHQKYECGKEPQFQCPFCNKKCKIKSNLTQHIITHFPRNNFFKSKDS</sequence>
<feature type="domain" description="C2H2-type" evidence="6">
    <location>
        <begin position="91"/>
        <end position="118"/>
    </location>
</feature>
<dbReference type="Gene3D" id="3.30.160.60">
    <property type="entry name" value="Classic Zinc Finger"/>
    <property type="match status" value="2"/>
</dbReference>
<evidence type="ECO:0000256" key="5">
    <source>
        <dbReference type="SAM" id="MobiDB-lite"/>
    </source>
</evidence>
<dbReference type="AlphaFoldDB" id="A0A1B6DWV6"/>
<dbReference type="GO" id="GO:0000981">
    <property type="term" value="F:DNA-binding transcription factor activity, RNA polymerase II-specific"/>
    <property type="evidence" value="ECO:0007669"/>
    <property type="project" value="TreeGrafter"/>
</dbReference>
<dbReference type="FunFam" id="3.30.160.60:FF:000446">
    <property type="entry name" value="Zinc finger protein"/>
    <property type="match status" value="1"/>
</dbReference>
<organism evidence="7">
    <name type="scientific">Clastoptera arizonana</name>
    <name type="common">Arizona spittle bug</name>
    <dbReference type="NCBI Taxonomy" id="38151"/>
    <lineage>
        <taxon>Eukaryota</taxon>
        <taxon>Metazoa</taxon>
        <taxon>Ecdysozoa</taxon>
        <taxon>Arthropoda</taxon>
        <taxon>Hexapoda</taxon>
        <taxon>Insecta</taxon>
        <taxon>Pterygota</taxon>
        <taxon>Neoptera</taxon>
        <taxon>Paraneoptera</taxon>
        <taxon>Hemiptera</taxon>
        <taxon>Auchenorrhyncha</taxon>
        <taxon>Cercopoidea</taxon>
        <taxon>Clastopteridae</taxon>
        <taxon>Clastoptera</taxon>
    </lineage>
</organism>
<evidence type="ECO:0000256" key="2">
    <source>
        <dbReference type="ARBA" id="ARBA00022771"/>
    </source>
</evidence>